<evidence type="ECO:0000256" key="2">
    <source>
        <dbReference type="SAM" id="Phobius"/>
    </source>
</evidence>
<dbReference type="AlphaFoldDB" id="A0A4R2MB96"/>
<feature type="region of interest" description="Disordered" evidence="1">
    <location>
        <begin position="1"/>
        <end position="25"/>
    </location>
</feature>
<name>A0A4R2MB96_RUBGE</name>
<comment type="caution">
    <text evidence="3">The sequence shown here is derived from an EMBL/GenBank/DDBJ whole genome shotgun (WGS) entry which is preliminary data.</text>
</comment>
<evidence type="ECO:0000313" key="3">
    <source>
        <dbReference type="EMBL" id="TCP04639.1"/>
    </source>
</evidence>
<keyword evidence="2" id="KW-0472">Membrane</keyword>
<reference evidence="3 4" key="1">
    <citation type="submission" date="2019-03" db="EMBL/GenBank/DDBJ databases">
        <title>Genomic Encyclopedia of Type Strains, Phase IV (KMG-IV): sequencing the most valuable type-strain genomes for metagenomic binning, comparative biology and taxonomic classification.</title>
        <authorList>
            <person name="Goeker M."/>
        </authorList>
    </citation>
    <scope>NUCLEOTIDE SEQUENCE [LARGE SCALE GENOMIC DNA]</scope>
    <source>
        <strain evidence="3 4">DSM 1709</strain>
    </source>
</reference>
<feature type="compositionally biased region" description="Basic and acidic residues" evidence="1">
    <location>
        <begin position="1"/>
        <end position="14"/>
    </location>
</feature>
<accession>A0A4R2MB96</accession>
<keyword evidence="2" id="KW-1133">Transmembrane helix</keyword>
<evidence type="ECO:0000313" key="4">
    <source>
        <dbReference type="Proteomes" id="UP000295106"/>
    </source>
</evidence>
<dbReference type="Proteomes" id="UP000295106">
    <property type="component" value="Unassembled WGS sequence"/>
</dbReference>
<protein>
    <submittedName>
        <fullName evidence="3">ElaB/YqjD/DUF883 family membrane-anchored ribosome-binding protein</fullName>
    </submittedName>
</protein>
<feature type="transmembrane region" description="Helical" evidence="2">
    <location>
        <begin position="97"/>
        <end position="117"/>
    </location>
</feature>
<proteinExistence type="predicted"/>
<evidence type="ECO:0000256" key="1">
    <source>
        <dbReference type="SAM" id="MobiDB-lite"/>
    </source>
</evidence>
<sequence length="127" mass="13632">MNRHDNSARADELSARAQSAWEEGRRFASEAHDALDEGARSARHEAAEAFGRARNQVGDAARRGWDSARELGANVRHRVDVAGERTTATIKEQPVKAVLVAAAAGALVALLIGALASRSRDGSRHLR</sequence>
<organism evidence="3 4">
    <name type="scientific">Rubrivivax gelatinosus</name>
    <name type="common">Rhodocyclus gelatinosus</name>
    <name type="synonym">Rhodopseudomonas gelatinosa</name>
    <dbReference type="NCBI Taxonomy" id="28068"/>
    <lineage>
        <taxon>Bacteria</taxon>
        <taxon>Pseudomonadati</taxon>
        <taxon>Pseudomonadota</taxon>
        <taxon>Betaproteobacteria</taxon>
        <taxon>Burkholderiales</taxon>
        <taxon>Sphaerotilaceae</taxon>
        <taxon>Rubrivivax</taxon>
    </lineage>
</organism>
<gene>
    <name evidence="3" type="ORF">EV684_102400</name>
</gene>
<dbReference type="EMBL" id="SLXD01000002">
    <property type="protein sequence ID" value="TCP04639.1"/>
    <property type="molecule type" value="Genomic_DNA"/>
</dbReference>
<dbReference type="OrthoDB" id="9948036at2"/>
<keyword evidence="2" id="KW-0812">Transmembrane</keyword>
<dbReference type="GeneID" id="99684815"/>
<dbReference type="RefSeq" id="WP_132645127.1">
    <property type="nucleotide sequence ID" value="NZ_CP181386.1"/>
</dbReference>